<protein>
    <submittedName>
        <fullName evidence="2">Uncharacterized protein</fullName>
    </submittedName>
</protein>
<sequence length="59" mass="6679">MDRQSQDKICRIRARAIRPEPRSRREDGNCTAQAGFKKKGGGELDADTRRVGRLFQSST</sequence>
<dbReference type="AlphaFoldDB" id="A0A4Z2FSF1"/>
<evidence type="ECO:0000313" key="2">
    <source>
        <dbReference type="EMBL" id="TNN43322.1"/>
    </source>
</evidence>
<comment type="caution">
    <text evidence="2">The sequence shown here is derived from an EMBL/GenBank/DDBJ whole genome shotgun (WGS) entry which is preliminary data.</text>
</comment>
<gene>
    <name evidence="2" type="ORF">EYF80_046478</name>
</gene>
<organism evidence="2 3">
    <name type="scientific">Liparis tanakae</name>
    <name type="common">Tanaka's snailfish</name>
    <dbReference type="NCBI Taxonomy" id="230148"/>
    <lineage>
        <taxon>Eukaryota</taxon>
        <taxon>Metazoa</taxon>
        <taxon>Chordata</taxon>
        <taxon>Craniata</taxon>
        <taxon>Vertebrata</taxon>
        <taxon>Euteleostomi</taxon>
        <taxon>Actinopterygii</taxon>
        <taxon>Neopterygii</taxon>
        <taxon>Teleostei</taxon>
        <taxon>Neoteleostei</taxon>
        <taxon>Acanthomorphata</taxon>
        <taxon>Eupercaria</taxon>
        <taxon>Perciformes</taxon>
        <taxon>Cottioidei</taxon>
        <taxon>Cottales</taxon>
        <taxon>Liparidae</taxon>
        <taxon>Liparis</taxon>
    </lineage>
</organism>
<evidence type="ECO:0000256" key="1">
    <source>
        <dbReference type="SAM" id="MobiDB-lite"/>
    </source>
</evidence>
<evidence type="ECO:0000313" key="3">
    <source>
        <dbReference type="Proteomes" id="UP000314294"/>
    </source>
</evidence>
<accession>A0A4Z2FSF1</accession>
<keyword evidence="3" id="KW-1185">Reference proteome</keyword>
<dbReference type="EMBL" id="SRLO01000975">
    <property type="protein sequence ID" value="TNN43322.1"/>
    <property type="molecule type" value="Genomic_DNA"/>
</dbReference>
<proteinExistence type="predicted"/>
<feature type="compositionally biased region" description="Basic and acidic residues" evidence="1">
    <location>
        <begin position="18"/>
        <end position="28"/>
    </location>
</feature>
<feature type="region of interest" description="Disordered" evidence="1">
    <location>
        <begin position="18"/>
        <end position="44"/>
    </location>
</feature>
<dbReference type="Proteomes" id="UP000314294">
    <property type="component" value="Unassembled WGS sequence"/>
</dbReference>
<name>A0A4Z2FSF1_9TELE</name>
<reference evidence="2 3" key="1">
    <citation type="submission" date="2019-03" db="EMBL/GenBank/DDBJ databases">
        <title>First draft genome of Liparis tanakae, snailfish: a comprehensive survey of snailfish specific genes.</title>
        <authorList>
            <person name="Kim W."/>
            <person name="Song I."/>
            <person name="Jeong J.-H."/>
            <person name="Kim D."/>
            <person name="Kim S."/>
            <person name="Ryu S."/>
            <person name="Song J.Y."/>
            <person name="Lee S.K."/>
        </authorList>
    </citation>
    <scope>NUCLEOTIDE SEQUENCE [LARGE SCALE GENOMIC DNA]</scope>
    <source>
        <tissue evidence="2">Muscle</tissue>
    </source>
</reference>